<dbReference type="Pfam" id="PF04749">
    <property type="entry name" value="PLAC8"/>
    <property type="match status" value="1"/>
</dbReference>
<protein>
    <submittedName>
        <fullName evidence="2">PLAC8 family-domain-containing protein</fullName>
    </submittedName>
</protein>
<dbReference type="AlphaFoldDB" id="A0A1Y2G163"/>
<evidence type="ECO:0000256" key="1">
    <source>
        <dbReference type="SAM" id="MobiDB-lite"/>
    </source>
</evidence>
<reference evidence="2 3" key="1">
    <citation type="submission" date="2016-07" db="EMBL/GenBank/DDBJ databases">
        <title>Pervasive Adenine N6-methylation of Active Genes in Fungi.</title>
        <authorList>
            <consortium name="DOE Joint Genome Institute"/>
            <person name="Mondo S.J."/>
            <person name="Dannebaum R.O."/>
            <person name="Kuo R.C."/>
            <person name="Labutti K."/>
            <person name="Haridas S."/>
            <person name="Kuo A."/>
            <person name="Salamov A."/>
            <person name="Ahrendt S.R."/>
            <person name="Lipzen A."/>
            <person name="Sullivan W."/>
            <person name="Andreopoulos W.B."/>
            <person name="Clum A."/>
            <person name="Lindquist E."/>
            <person name="Daum C."/>
            <person name="Ramamoorthy G.K."/>
            <person name="Gryganskyi A."/>
            <person name="Culley D."/>
            <person name="Magnuson J.K."/>
            <person name="James T.Y."/>
            <person name="O'Malley M.A."/>
            <person name="Stajich J.E."/>
            <person name="Spatafora J.W."/>
            <person name="Visel A."/>
            <person name="Grigoriev I.V."/>
        </authorList>
    </citation>
    <scope>NUCLEOTIDE SEQUENCE [LARGE SCALE GENOMIC DNA]</scope>
    <source>
        <strain evidence="2 3">62-1032</strain>
    </source>
</reference>
<accession>A0A1Y2G163</accession>
<dbReference type="NCBIfam" id="TIGR01571">
    <property type="entry name" value="A_thal_Cys_rich"/>
    <property type="match status" value="1"/>
</dbReference>
<evidence type="ECO:0000313" key="2">
    <source>
        <dbReference type="EMBL" id="ORY90636.1"/>
    </source>
</evidence>
<proteinExistence type="predicted"/>
<gene>
    <name evidence="2" type="ORF">BCR35DRAFT_323474</name>
</gene>
<evidence type="ECO:0000313" key="3">
    <source>
        <dbReference type="Proteomes" id="UP000193467"/>
    </source>
</evidence>
<dbReference type="Proteomes" id="UP000193467">
    <property type="component" value="Unassembled WGS sequence"/>
</dbReference>
<feature type="region of interest" description="Disordered" evidence="1">
    <location>
        <begin position="176"/>
        <end position="201"/>
    </location>
</feature>
<dbReference type="PANTHER" id="PTHR15907">
    <property type="entry name" value="DUF614 FAMILY PROTEIN-RELATED"/>
    <property type="match status" value="1"/>
</dbReference>
<dbReference type="EMBL" id="MCGR01000003">
    <property type="protein sequence ID" value="ORY90636.1"/>
    <property type="molecule type" value="Genomic_DNA"/>
</dbReference>
<keyword evidence="3" id="KW-1185">Reference proteome</keyword>
<sequence length="201" mass="22068">MSIDKKTLPLLGTTFEPAPPAYEVEESLVARTATLAQPTATPQMSIGGTRNPKSLPVGLDGKRSFNHHLCACHERPMLTLAACCCPCSIWASNHTRLTHLAKSGEPNPSPERVGLFCCLYAVSPNLLGIGQVVMQCFSRFQTRERYAIRGSPVEDVLIGAFFPTCSLVQESREIEEEEQALREGGAAPETFYRDEEEQIEA</sequence>
<dbReference type="InterPro" id="IPR006461">
    <property type="entry name" value="PLAC_motif_containing"/>
</dbReference>
<dbReference type="InParanoid" id="A0A1Y2G163"/>
<name>A0A1Y2G163_9BASI</name>
<organism evidence="2 3">
    <name type="scientific">Leucosporidium creatinivorum</name>
    <dbReference type="NCBI Taxonomy" id="106004"/>
    <lineage>
        <taxon>Eukaryota</taxon>
        <taxon>Fungi</taxon>
        <taxon>Dikarya</taxon>
        <taxon>Basidiomycota</taxon>
        <taxon>Pucciniomycotina</taxon>
        <taxon>Microbotryomycetes</taxon>
        <taxon>Leucosporidiales</taxon>
        <taxon>Leucosporidium</taxon>
    </lineage>
</organism>
<dbReference type="OrthoDB" id="1045822at2759"/>
<comment type="caution">
    <text evidence="2">The sequence shown here is derived from an EMBL/GenBank/DDBJ whole genome shotgun (WGS) entry which is preliminary data.</text>
</comment>
<dbReference type="STRING" id="106004.A0A1Y2G163"/>